<reference evidence="2 3" key="1">
    <citation type="submission" date="2024-04" db="EMBL/GenBank/DDBJ databases">
        <authorList>
            <person name="Waldvogel A.-M."/>
            <person name="Schoenle A."/>
        </authorList>
    </citation>
    <scope>NUCLEOTIDE SEQUENCE [LARGE SCALE GENOMIC DNA]</scope>
</reference>
<protein>
    <submittedName>
        <fullName evidence="2">Uncharacterized protein</fullName>
    </submittedName>
</protein>
<keyword evidence="3" id="KW-1185">Reference proteome</keyword>
<evidence type="ECO:0000313" key="2">
    <source>
        <dbReference type="EMBL" id="CAL1609001.1"/>
    </source>
</evidence>
<evidence type="ECO:0000256" key="1">
    <source>
        <dbReference type="SAM" id="MobiDB-lite"/>
    </source>
</evidence>
<dbReference type="EMBL" id="OZ035828">
    <property type="protein sequence ID" value="CAL1609001.1"/>
    <property type="molecule type" value="Genomic_DNA"/>
</dbReference>
<gene>
    <name evidence="2" type="ORF">KC01_LOCUS35830</name>
</gene>
<dbReference type="Proteomes" id="UP001497482">
    <property type="component" value="Chromosome 6"/>
</dbReference>
<proteinExistence type="predicted"/>
<evidence type="ECO:0000313" key="3">
    <source>
        <dbReference type="Proteomes" id="UP001497482"/>
    </source>
</evidence>
<sequence length="105" mass="11064">MKQPVRGPEAPRDNTSGPVLKSPLVSEQIPALSMSPVPMEPVSLSVPCAMVPVSALSPVPMVPVSSLSLCPWCLVPLFPPLPMVPVSSVPMCLLSLRTEHRSISG</sequence>
<organism evidence="2 3">
    <name type="scientific">Knipowitschia caucasica</name>
    <name type="common">Caucasian dwarf goby</name>
    <name type="synonym">Pomatoschistus caucasicus</name>
    <dbReference type="NCBI Taxonomy" id="637954"/>
    <lineage>
        <taxon>Eukaryota</taxon>
        <taxon>Metazoa</taxon>
        <taxon>Chordata</taxon>
        <taxon>Craniata</taxon>
        <taxon>Vertebrata</taxon>
        <taxon>Euteleostomi</taxon>
        <taxon>Actinopterygii</taxon>
        <taxon>Neopterygii</taxon>
        <taxon>Teleostei</taxon>
        <taxon>Neoteleostei</taxon>
        <taxon>Acanthomorphata</taxon>
        <taxon>Gobiaria</taxon>
        <taxon>Gobiiformes</taxon>
        <taxon>Gobioidei</taxon>
        <taxon>Gobiidae</taxon>
        <taxon>Gobiinae</taxon>
        <taxon>Knipowitschia</taxon>
    </lineage>
</organism>
<feature type="region of interest" description="Disordered" evidence="1">
    <location>
        <begin position="1"/>
        <end position="21"/>
    </location>
</feature>
<accession>A0AAV2M734</accession>
<dbReference type="AlphaFoldDB" id="A0AAV2M734"/>
<name>A0AAV2M734_KNICA</name>